<organism evidence="4">
    <name type="scientific">Guillardia theta (strain CCMP2712)</name>
    <name type="common">Cryptophyte</name>
    <dbReference type="NCBI Taxonomy" id="905079"/>
    <lineage>
        <taxon>Eukaryota</taxon>
        <taxon>Cryptophyceae</taxon>
        <taxon>Pyrenomonadales</taxon>
        <taxon>Geminigeraceae</taxon>
        <taxon>Guillardia</taxon>
    </lineage>
</organism>
<dbReference type="EMBL" id="JH993049">
    <property type="protein sequence ID" value="EKX38317.1"/>
    <property type="molecule type" value="Genomic_DNA"/>
</dbReference>
<dbReference type="PANTHER" id="PTHR24113">
    <property type="entry name" value="RAN GTPASE-ACTIVATING PROTEIN 1"/>
    <property type="match status" value="1"/>
</dbReference>
<dbReference type="HOGENOM" id="CLU_1985855_0_0_1"/>
<dbReference type="KEGG" id="gtt:GUITHDRAFT_115465"/>
<dbReference type="AlphaFoldDB" id="L1IQI4"/>
<evidence type="ECO:0000256" key="2">
    <source>
        <dbReference type="ARBA" id="ARBA00022614"/>
    </source>
</evidence>
<evidence type="ECO:0000313" key="5">
    <source>
        <dbReference type="EnsemblProtists" id="EKX38317"/>
    </source>
</evidence>
<dbReference type="InterPro" id="IPR027038">
    <property type="entry name" value="RanGap"/>
</dbReference>
<sequence>MAQGLLACCRMEELDVGGNAIGCVGAAALSTSMEGMEGLRVLKLDGCDVGDGGCRRLGDSLSSRSGLEELHLNNNMIGEDAVSLLLRRVRGLESLRSVFLYGNKLDPIRTRRVAQETLGVSCSVAL</sequence>
<reference evidence="6" key="2">
    <citation type="submission" date="2012-11" db="EMBL/GenBank/DDBJ databases">
        <authorList>
            <person name="Kuo A."/>
            <person name="Curtis B.A."/>
            <person name="Tanifuji G."/>
            <person name="Burki F."/>
            <person name="Gruber A."/>
            <person name="Irimia M."/>
            <person name="Maruyama S."/>
            <person name="Arias M.C."/>
            <person name="Ball S.G."/>
            <person name="Gile G.H."/>
            <person name="Hirakawa Y."/>
            <person name="Hopkins J.F."/>
            <person name="Rensing S.A."/>
            <person name="Schmutz J."/>
            <person name="Symeonidi A."/>
            <person name="Elias M."/>
            <person name="Eveleigh R.J."/>
            <person name="Herman E.K."/>
            <person name="Klute M.J."/>
            <person name="Nakayama T."/>
            <person name="Obornik M."/>
            <person name="Reyes-Prieto A."/>
            <person name="Armbrust E.V."/>
            <person name="Aves S.J."/>
            <person name="Beiko R.G."/>
            <person name="Coutinho P."/>
            <person name="Dacks J.B."/>
            <person name="Durnford D.G."/>
            <person name="Fast N.M."/>
            <person name="Green B.R."/>
            <person name="Grisdale C."/>
            <person name="Hempe F."/>
            <person name="Henrissat B."/>
            <person name="Hoppner M.P."/>
            <person name="Ishida K.-I."/>
            <person name="Kim E."/>
            <person name="Koreny L."/>
            <person name="Kroth P.G."/>
            <person name="Liu Y."/>
            <person name="Malik S.-B."/>
            <person name="Maier U.G."/>
            <person name="McRose D."/>
            <person name="Mock T."/>
            <person name="Neilson J.A."/>
            <person name="Onodera N.T."/>
            <person name="Poole A.M."/>
            <person name="Pritham E.J."/>
            <person name="Richards T.A."/>
            <person name="Rocap G."/>
            <person name="Roy S.W."/>
            <person name="Sarai C."/>
            <person name="Schaack S."/>
            <person name="Shirato S."/>
            <person name="Slamovits C.H."/>
            <person name="Spencer D.F."/>
            <person name="Suzuki S."/>
            <person name="Worden A.Z."/>
            <person name="Zauner S."/>
            <person name="Barry K."/>
            <person name="Bell C."/>
            <person name="Bharti A.K."/>
            <person name="Crow J.A."/>
            <person name="Grimwood J."/>
            <person name="Kramer R."/>
            <person name="Lindquist E."/>
            <person name="Lucas S."/>
            <person name="Salamov A."/>
            <person name="McFadden G.I."/>
            <person name="Lane C.E."/>
            <person name="Keeling P.J."/>
            <person name="Gray M.W."/>
            <person name="Grigoriev I.V."/>
            <person name="Archibald J.M."/>
        </authorList>
    </citation>
    <scope>NUCLEOTIDE SEQUENCE</scope>
    <source>
        <strain evidence="6">CCMP2712</strain>
    </source>
</reference>
<keyword evidence="3" id="KW-0677">Repeat</keyword>
<dbReference type="RefSeq" id="XP_005825297.1">
    <property type="nucleotide sequence ID" value="XM_005825240.1"/>
</dbReference>
<dbReference type="Pfam" id="PF13516">
    <property type="entry name" value="LRR_6"/>
    <property type="match status" value="2"/>
</dbReference>
<dbReference type="SUPFAM" id="SSF52047">
    <property type="entry name" value="RNI-like"/>
    <property type="match status" value="1"/>
</dbReference>
<dbReference type="GO" id="GO:0048471">
    <property type="term" value="C:perinuclear region of cytoplasm"/>
    <property type="evidence" value="ECO:0007669"/>
    <property type="project" value="TreeGrafter"/>
</dbReference>
<dbReference type="InterPro" id="IPR001611">
    <property type="entry name" value="Leu-rich_rpt"/>
</dbReference>
<dbReference type="SMART" id="SM00368">
    <property type="entry name" value="LRR_RI"/>
    <property type="match status" value="3"/>
</dbReference>
<evidence type="ECO:0000313" key="4">
    <source>
        <dbReference type="EMBL" id="EKX38317.1"/>
    </source>
</evidence>
<evidence type="ECO:0000256" key="1">
    <source>
        <dbReference type="ARBA" id="ARBA00022468"/>
    </source>
</evidence>
<dbReference type="InterPro" id="IPR032675">
    <property type="entry name" value="LRR_dom_sf"/>
</dbReference>
<keyword evidence="6" id="KW-1185">Reference proteome</keyword>
<protein>
    <submittedName>
        <fullName evidence="4 5">Uncharacterized protein</fullName>
    </submittedName>
</protein>
<keyword evidence="2" id="KW-0433">Leucine-rich repeat</keyword>
<dbReference type="PaxDb" id="55529-EKX38317"/>
<dbReference type="PANTHER" id="PTHR24113:SF12">
    <property type="entry name" value="RAN GTPASE-ACTIVATING PROTEIN 1"/>
    <property type="match status" value="1"/>
</dbReference>
<dbReference type="GO" id="GO:0005096">
    <property type="term" value="F:GTPase activator activity"/>
    <property type="evidence" value="ECO:0007669"/>
    <property type="project" value="UniProtKB-KW"/>
</dbReference>
<dbReference type="Proteomes" id="UP000011087">
    <property type="component" value="Unassembled WGS sequence"/>
</dbReference>
<dbReference type="GO" id="GO:0006913">
    <property type="term" value="P:nucleocytoplasmic transport"/>
    <property type="evidence" value="ECO:0007669"/>
    <property type="project" value="TreeGrafter"/>
</dbReference>
<keyword evidence="1" id="KW-0343">GTPase activation</keyword>
<dbReference type="EnsemblProtists" id="EKX38317">
    <property type="protein sequence ID" value="EKX38317"/>
    <property type="gene ID" value="GUITHDRAFT_115465"/>
</dbReference>
<name>L1IQI4_GUITC</name>
<evidence type="ECO:0000256" key="3">
    <source>
        <dbReference type="ARBA" id="ARBA00022737"/>
    </source>
</evidence>
<dbReference type="GO" id="GO:0005829">
    <property type="term" value="C:cytosol"/>
    <property type="evidence" value="ECO:0007669"/>
    <property type="project" value="TreeGrafter"/>
</dbReference>
<reference evidence="4 6" key="1">
    <citation type="journal article" date="2012" name="Nature">
        <title>Algal genomes reveal evolutionary mosaicism and the fate of nucleomorphs.</title>
        <authorList>
            <consortium name="DOE Joint Genome Institute"/>
            <person name="Curtis B.A."/>
            <person name="Tanifuji G."/>
            <person name="Burki F."/>
            <person name="Gruber A."/>
            <person name="Irimia M."/>
            <person name="Maruyama S."/>
            <person name="Arias M.C."/>
            <person name="Ball S.G."/>
            <person name="Gile G.H."/>
            <person name="Hirakawa Y."/>
            <person name="Hopkins J.F."/>
            <person name="Kuo A."/>
            <person name="Rensing S.A."/>
            <person name="Schmutz J."/>
            <person name="Symeonidi A."/>
            <person name="Elias M."/>
            <person name="Eveleigh R.J."/>
            <person name="Herman E.K."/>
            <person name="Klute M.J."/>
            <person name="Nakayama T."/>
            <person name="Obornik M."/>
            <person name="Reyes-Prieto A."/>
            <person name="Armbrust E.V."/>
            <person name="Aves S.J."/>
            <person name="Beiko R.G."/>
            <person name="Coutinho P."/>
            <person name="Dacks J.B."/>
            <person name="Durnford D.G."/>
            <person name="Fast N.M."/>
            <person name="Green B.R."/>
            <person name="Grisdale C.J."/>
            <person name="Hempel F."/>
            <person name="Henrissat B."/>
            <person name="Hoppner M.P."/>
            <person name="Ishida K."/>
            <person name="Kim E."/>
            <person name="Koreny L."/>
            <person name="Kroth P.G."/>
            <person name="Liu Y."/>
            <person name="Malik S.B."/>
            <person name="Maier U.G."/>
            <person name="McRose D."/>
            <person name="Mock T."/>
            <person name="Neilson J.A."/>
            <person name="Onodera N.T."/>
            <person name="Poole A.M."/>
            <person name="Pritham E.J."/>
            <person name="Richards T.A."/>
            <person name="Rocap G."/>
            <person name="Roy S.W."/>
            <person name="Sarai C."/>
            <person name="Schaack S."/>
            <person name="Shirato S."/>
            <person name="Slamovits C.H."/>
            <person name="Spencer D.F."/>
            <person name="Suzuki S."/>
            <person name="Worden A.Z."/>
            <person name="Zauner S."/>
            <person name="Barry K."/>
            <person name="Bell C."/>
            <person name="Bharti A.K."/>
            <person name="Crow J.A."/>
            <person name="Grimwood J."/>
            <person name="Kramer R."/>
            <person name="Lindquist E."/>
            <person name="Lucas S."/>
            <person name="Salamov A."/>
            <person name="McFadden G.I."/>
            <person name="Lane C.E."/>
            <person name="Keeling P.J."/>
            <person name="Gray M.W."/>
            <person name="Grigoriev I.V."/>
            <person name="Archibald J.M."/>
        </authorList>
    </citation>
    <scope>NUCLEOTIDE SEQUENCE</scope>
    <source>
        <strain evidence="4 6">CCMP2712</strain>
    </source>
</reference>
<dbReference type="GeneID" id="17295117"/>
<gene>
    <name evidence="4" type="ORF">GUITHDRAFT_115465</name>
</gene>
<evidence type="ECO:0000313" key="6">
    <source>
        <dbReference type="Proteomes" id="UP000011087"/>
    </source>
</evidence>
<dbReference type="GO" id="GO:0031267">
    <property type="term" value="F:small GTPase binding"/>
    <property type="evidence" value="ECO:0007669"/>
    <property type="project" value="TreeGrafter"/>
</dbReference>
<accession>L1IQI4</accession>
<dbReference type="Gene3D" id="3.80.10.10">
    <property type="entry name" value="Ribonuclease Inhibitor"/>
    <property type="match status" value="1"/>
</dbReference>
<reference evidence="5" key="3">
    <citation type="submission" date="2015-06" db="UniProtKB">
        <authorList>
            <consortium name="EnsemblProtists"/>
        </authorList>
    </citation>
    <scope>IDENTIFICATION</scope>
</reference>
<dbReference type="GO" id="GO:0005634">
    <property type="term" value="C:nucleus"/>
    <property type="evidence" value="ECO:0007669"/>
    <property type="project" value="TreeGrafter"/>
</dbReference>
<proteinExistence type="predicted"/>